<protein>
    <submittedName>
        <fullName evidence="1">Aldose 1-epimerase</fullName>
    </submittedName>
</protein>
<sequence>MKSNITEETCNGISGYRLFSGGYSAFICAHMGANCIQLTKDDVSLLRTPPSREQFAAQPNLYGIPLLFPPNRIKEGRYMFEGREYRFPINEPERGHHIHGFLSSTPFKPRARWYNETQAHISFVYEAAADDPYLQFGHTFKVESAFSLSEAGLGHALTITNTSENEMPVGVGFHTTFNADFLGTGKEEEYVLCLDAGQEILIDRPTFIPTGEYVQSNELLETLRQGTYRPYTQALSNHFTTKREPVHELWYMHQPSRTSIHYSTKSPLDYWMLFNKGGCEGFVCAEPQTWIIDAPNSKLAPEQSGFRSLGPQQSLTLRSRLSMTAG</sequence>
<proteinExistence type="predicted"/>
<dbReference type="InterPro" id="IPR014718">
    <property type="entry name" value="GH-type_carb-bd"/>
</dbReference>
<dbReference type="Gene3D" id="2.70.98.10">
    <property type="match status" value="1"/>
</dbReference>
<name>A0ABY4DA48_9SPIR</name>
<dbReference type="InterPro" id="IPR008183">
    <property type="entry name" value="Aldose_1/G6P_1-epimerase"/>
</dbReference>
<keyword evidence="2" id="KW-1185">Reference proteome</keyword>
<evidence type="ECO:0000313" key="2">
    <source>
        <dbReference type="Proteomes" id="UP000829708"/>
    </source>
</evidence>
<organism evidence="1 2">
    <name type="scientific">Sphaerochaeta associata</name>
    <dbReference type="NCBI Taxonomy" id="1129264"/>
    <lineage>
        <taxon>Bacteria</taxon>
        <taxon>Pseudomonadati</taxon>
        <taxon>Spirochaetota</taxon>
        <taxon>Spirochaetia</taxon>
        <taxon>Spirochaetales</taxon>
        <taxon>Sphaerochaetaceae</taxon>
        <taxon>Sphaerochaeta</taxon>
    </lineage>
</organism>
<dbReference type="Pfam" id="PF01263">
    <property type="entry name" value="Aldose_epim"/>
    <property type="match status" value="1"/>
</dbReference>
<gene>
    <name evidence="1" type="ORF">MUG09_14250</name>
</gene>
<dbReference type="SUPFAM" id="SSF74650">
    <property type="entry name" value="Galactose mutarotase-like"/>
    <property type="match status" value="1"/>
</dbReference>
<dbReference type="CDD" id="cd01081">
    <property type="entry name" value="Aldose_epim"/>
    <property type="match status" value="1"/>
</dbReference>
<accession>A0ABY4DA48</accession>
<dbReference type="EMBL" id="CP094929">
    <property type="protein sequence ID" value="UOM50722.1"/>
    <property type="molecule type" value="Genomic_DNA"/>
</dbReference>
<evidence type="ECO:0000313" key="1">
    <source>
        <dbReference type="EMBL" id="UOM50722.1"/>
    </source>
</evidence>
<dbReference type="RefSeq" id="WP_244772109.1">
    <property type="nucleotide sequence ID" value="NZ_CP094929.1"/>
</dbReference>
<dbReference type="Proteomes" id="UP000829708">
    <property type="component" value="Chromosome"/>
</dbReference>
<dbReference type="InterPro" id="IPR011013">
    <property type="entry name" value="Gal_mutarotase_sf_dom"/>
</dbReference>
<reference evidence="2" key="1">
    <citation type="journal article" date="2024" name="J Bioinform Genom">
        <title>Complete genome sequence of the type strain bacterium Sphaerochaeta associata GLS2t (VKM B-2742)t.</title>
        <authorList>
            <person name="Troshina O.Y."/>
            <person name="Tepeeva A.N."/>
            <person name="Arzamasceva V.O."/>
            <person name="Whitman W.B."/>
            <person name="Varghese N."/>
            <person name="Shapiro N."/>
            <person name="Woyke T."/>
            <person name="Kripides N.C."/>
            <person name="Vasilenko O.V."/>
        </authorList>
    </citation>
    <scope>NUCLEOTIDE SEQUENCE [LARGE SCALE GENOMIC DNA]</scope>
    <source>
        <strain evidence="2">GLS2T</strain>
    </source>
</reference>